<dbReference type="PANTHER" id="PTHR30614">
    <property type="entry name" value="MEMBRANE COMPONENT OF AMINO ACID ABC TRANSPORTER"/>
    <property type="match status" value="1"/>
</dbReference>
<evidence type="ECO:0000313" key="11">
    <source>
        <dbReference type="EMBL" id="MDY0885022.1"/>
    </source>
</evidence>
<organism evidence="11 12">
    <name type="scientific">Dongia soli</name>
    <dbReference type="NCBI Taxonomy" id="600628"/>
    <lineage>
        <taxon>Bacteria</taxon>
        <taxon>Pseudomonadati</taxon>
        <taxon>Pseudomonadota</taxon>
        <taxon>Alphaproteobacteria</taxon>
        <taxon>Rhodospirillales</taxon>
        <taxon>Dongiaceae</taxon>
        <taxon>Dongia</taxon>
    </lineage>
</organism>
<dbReference type="CDD" id="cd06261">
    <property type="entry name" value="TM_PBP2"/>
    <property type="match status" value="1"/>
</dbReference>
<sequence>MADIAKPGRHDRQTATAWWRDEHIRGLIAQAITLLIVVGAILFLIHNMIVNREAQGRPFSYSFMDNIAGFPIAMSVIPVDLNSTITRIMVAGMLNTMVAGVASIILATIVGFVIGVMRLSPNYLISRLAGAYIEVFRNIPLLVQLCFWYFGVLKLVPNQRNSLNLLDAVFLNVRGFYLPRPLPQTGFDWIIGALAVGIIGALLLRRWSRQRQAATGERFPVLWTGMALVVGLPVLAWLAVSMIYGTPLNWEFPVLKGFNFQGGIVLLPELTALVIGLSIYTAAYIAEIVRGGIQAVSHGQTEAALALGLRRSWTLRLVIIPQALRVIVPPLTSQYLNILKNSTLAVFVGYPDFVSVFTGTVLNQTGREVEVVIITMLFYLAISLTISLFMNWYNKHIALVER</sequence>
<dbReference type="InterPro" id="IPR000515">
    <property type="entry name" value="MetI-like"/>
</dbReference>
<dbReference type="PROSITE" id="PS50928">
    <property type="entry name" value="ABC_TM1"/>
    <property type="match status" value="1"/>
</dbReference>
<gene>
    <name evidence="11" type="ORF">SMD27_19420</name>
</gene>
<feature type="transmembrane region" description="Helical" evidence="9">
    <location>
        <begin position="371"/>
        <end position="393"/>
    </location>
</feature>
<reference evidence="11 12" key="1">
    <citation type="journal article" date="2016" name="Antonie Van Leeuwenhoek">
        <title>Dongia soli sp. nov., isolated from soil from Dokdo, Korea.</title>
        <authorList>
            <person name="Kim D.U."/>
            <person name="Lee H."/>
            <person name="Kim H."/>
            <person name="Kim S.G."/>
            <person name="Ka J.O."/>
        </authorList>
    </citation>
    <scope>NUCLEOTIDE SEQUENCE [LARGE SCALE GENOMIC DNA]</scope>
    <source>
        <strain evidence="11 12">D78</strain>
    </source>
</reference>
<keyword evidence="6" id="KW-0029">Amino-acid transport</keyword>
<feature type="transmembrane region" description="Helical" evidence="9">
    <location>
        <begin position="189"/>
        <end position="207"/>
    </location>
</feature>
<keyword evidence="5 9" id="KW-0812">Transmembrane</keyword>
<keyword evidence="3 9" id="KW-0813">Transport</keyword>
<dbReference type="EMBL" id="JAXCLW010000007">
    <property type="protein sequence ID" value="MDY0885022.1"/>
    <property type="molecule type" value="Genomic_DNA"/>
</dbReference>
<keyword evidence="8 9" id="KW-0472">Membrane</keyword>
<evidence type="ECO:0000256" key="2">
    <source>
        <dbReference type="ARBA" id="ARBA00010072"/>
    </source>
</evidence>
<evidence type="ECO:0000256" key="4">
    <source>
        <dbReference type="ARBA" id="ARBA00022475"/>
    </source>
</evidence>
<feature type="transmembrane region" description="Helical" evidence="9">
    <location>
        <begin position="129"/>
        <end position="150"/>
    </location>
</feature>
<evidence type="ECO:0000256" key="6">
    <source>
        <dbReference type="ARBA" id="ARBA00022970"/>
    </source>
</evidence>
<evidence type="ECO:0000313" key="12">
    <source>
        <dbReference type="Proteomes" id="UP001279642"/>
    </source>
</evidence>
<evidence type="ECO:0000256" key="3">
    <source>
        <dbReference type="ARBA" id="ARBA00022448"/>
    </source>
</evidence>
<feature type="transmembrane region" description="Helical" evidence="9">
    <location>
        <begin position="27"/>
        <end position="46"/>
    </location>
</feature>
<dbReference type="NCBIfam" id="TIGR01726">
    <property type="entry name" value="HEQRo_perm_3TM"/>
    <property type="match status" value="1"/>
</dbReference>
<name>A0ABU5EGJ8_9PROT</name>
<feature type="transmembrane region" description="Helical" evidence="9">
    <location>
        <begin position="264"/>
        <end position="286"/>
    </location>
</feature>
<dbReference type="InterPro" id="IPR043429">
    <property type="entry name" value="ArtM/GltK/GlnP/TcyL/YhdX-like"/>
</dbReference>
<evidence type="ECO:0000256" key="7">
    <source>
        <dbReference type="ARBA" id="ARBA00022989"/>
    </source>
</evidence>
<keyword evidence="12" id="KW-1185">Reference proteome</keyword>
<feature type="transmembrane region" description="Helical" evidence="9">
    <location>
        <begin position="58"/>
        <end position="77"/>
    </location>
</feature>
<evidence type="ECO:0000256" key="9">
    <source>
        <dbReference type="RuleBase" id="RU363032"/>
    </source>
</evidence>
<evidence type="ECO:0000256" key="8">
    <source>
        <dbReference type="ARBA" id="ARBA00023136"/>
    </source>
</evidence>
<accession>A0ABU5EGJ8</accession>
<feature type="transmembrane region" description="Helical" evidence="9">
    <location>
        <begin position="97"/>
        <end position="117"/>
    </location>
</feature>
<evidence type="ECO:0000256" key="1">
    <source>
        <dbReference type="ARBA" id="ARBA00004429"/>
    </source>
</evidence>
<feature type="transmembrane region" description="Helical" evidence="9">
    <location>
        <begin position="219"/>
        <end position="244"/>
    </location>
</feature>
<evidence type="ECO:0000259" key="10">
    <source>
        <dbReference type="PROSITE" id="PS50928"/>
    </source>
</evidence>
<dbReference type="InterPro" id="IPR035906">
    <property type="entry name" value="MetI-like_sf"/>
</dbReference>
<dbReference type="Pfam" id="PF00528">
    <property type="entry name" value="BPD_transp_1"/>
    <property type="match status" value="1"/>
</dbReference>
<comment type="subcellular location">
    <subcellularLocation>
        <location evidence="1">Cell inner membrane</location>
        <topology evidence="1">Multi-pass membrane protein</topology>
    </subcellularLocation>
    <subcellularLocation>
        <location evidence="9">Cell membrane</location>
        <topology evidence="9">Multi-pass membrane protein</topology>
    </subcellularLocation>
</comment>
<keyword evidence="4" id="KW-1003">Cell membrane</keyword>
<dbReference type="RefSeq" id="WP_320510095.1">
    <property type="nucleotide sequence ID" value="NZ_JAXCLW010000007.1"/>
</dbReference>
<dbReference type="Gene3D" id="1.10.3720.10">
    <property type="entry name" value="MetI-like"/>
    <property type="match status" value="2"/>
</dbReference>
<dbReference type="Proteomes" id="UP001279642">
    <property type="component" value="Unassembled WGS sequence"/>
</dbReference>
<dbReference type="SUPFAM" id="SSF161098">
    <property type="entry name" value="MetI-like"/>
    <property type="match status" value="2"/>
</dbReference>
<keyword evidence="7 9" id="KW-1133">Transmembrane helix</keyword>
<dbReference type="InterPro" id="IPR010065">
    <property type="entry name" value="AA_ABC_transptr_permease_3TM"/>
</dbReference>
<protein>
    <submittedName>
        <fullName evidence="11">Amino acid ABC transporter permease</fullName>
    </submittedName>
</protein>
<proteinExistence type="inferred from homology"/>
<feature type="domain" description="ABC transmembrane type-1" evidence="10">
    <location>
        <begin position="93"/>
        <end position="390"/>
    </location>
</feature>
<dbReference type="PANTHER" id="PTHR30614:SF37">
    <property type="entry name" value="AMINO-ACID ABC TRANSPORTER PERMEASE PROTEIN YHDX-RELATED"/>
    <property type="match status" value="1"/>
</dbReference>
<comment type="similarity">
    <text evidence="2">Belongs to the binding-protein-dependent transport system permease family. HisMQ subfamily.</text>
</comment>
<evidence type="ECO:0000256" key="5">
    <source>
        <dbReference type="ARBA" id="ARBA00022692"/>
    </source>
</evidence>
<comment type="caution">
    <text evidence="11">The sequence shown here is derived from an EMBL/GenBank/DDBJ whole genome shotgun (WGS) entry which is preliminary data.</text>
</comment>